<organism evidence="5 6">
    <name type="scientific">Hydrotalea sandarakina</name>
    <dbReference type="NCBI Taxonomy" id="1004304"/>
    <lineage>
        <taxon>Bacteria</taxon>
        <taxon>Pseudomonadati</taxon>
        <taxon>Bacteroidota</taxon>
        <taxon>Chitinophagia</taxon>
        <taxon>Chitinophagales</taxon>
        <taxon>Chitinophagaceae</taxon>
        <taxon>Hydrotalea</taxon>
    </lineage>
</organism>
<evidence type="ECO:0000313" key="5">
    <source>
        <dbReference type="EMBL" id="PZX61418.1"/>
    </source>
</evidence>
<dbReference type="GO" id="GO:0002188">
    <property type="term" value="P:translation reinitiation"/>
    <property type="evidence" value="ECO:0007669"/>
    <property type="project" value="TreeGrafter"/>
</dbReference>
<sequence length="115" mass="12780">MSKKNKPDARGFVYSTNPDFSFEHEQEMQETLPPAKQKLTIHLDTKHRGGKTVSIVKGFVGTEEDADTLGKKLKQFCGTGGSVKDGEIIIQGDQRDKILQWLQKNGYQLAKKSGA</sequence>
<dbReference type="InterPro" id="IPR001950">
    <property type="entry name" value="SUI1"/>
</dbReference>
<gene>
    <name evidence="5" type="ORF">LX80_02148</name>
</gene>
<dbReference type="OrthoDB" id="9792915at2"/>
<dbReference type="GO" id="GO:0003743">
    <property type="term" value="F:translation initiation factor activity"/>
    <property type="evidence" value="ECO:0007669"/>
    <property type="project" value="UniProtKB-KW"/>
</dbReference>
<dbReference type="PANTHER" id="PTHR12789:SF0">
    <property type="entry name" value="DENSITY-REGULATED PROTEIN"/>
    <property type="match status" value="1"/>
</dbReference>
<evidence type="ECO:0000313" key="6">
    <source>
        <dbReference type="Proteomes" id="UP000249720"/>
    </source>
</evidence>
<name>A0A2W7RKS1_9BACT</name>
<evidence type="ECO:0000259" key="4">
    <source>
        <dbReference type="PROSITE" id="PS50296"/>
    </source>
</evidence>
<evidence type="ECO:0000256" key="2">
    <source>
        <dbReference type="ARBA" id="ARBA00022845"/>
    </source>
</evidence>
<evidence type="ECO:0000256" key="3">
    <source>
        <dbReference type="ARBA" id="ARBA00022917"/>
    </source>
</evidence>
<comment type="similarity">
    <text evidence="1">Belongs to the SUI1 family.</text>
</comment>
<dbReference type="EMBL" id="QKZV01000007">
    <property type="protein sequence ID" value="PZX61418.1"/>
    <property type="molecule type" value="Genomic_DNA"/>
</dbReference>
<dbReference type="InterPro" id="IPR050318">
    <property type="entry name" value="DENR/SUI1_TIF"/>
</dbReference>
<dbReference type="RefSeq" id="WP_111296309.1">
    <property type="nucleotide sequence ID" value="NZ_QKZV01000007.1"/>
</dbReference>
<dbReference type="Gene3D" id="3.30.780.10">
    <property type="entry name" value="SUI1-like domain"/>
    <property type="match status" value="1"/>
</dbReference>
<accession>A0A2W7RKS1</accession>
<keyword evidence="3" id="KW-0648">Protein biosynthesis</keyword>
<dbReference type="InterPro" id="IPR005872">
    <property type="entry name" value="SUI1_arc_bac"/>
</dbReference>
<dbReference type="CDD" id="cd11567">
    <property type="entry name" value="YciH_like"/>
    <property type="match status" value="1"/>
</dbReference>
<keyword evidence="5" id="KW-0396">Initiation factor</keyword>
<dbReference type="SUPFAM" id="SSF55159">
    <property type="entry name" value="eIF1-like"/>
    <property type="match status" value="1"/>
</dbReference>
<dbReference type="AlphaFoldDB" id="A0A2W7RKS1"/>
<dbReference type="GO" id="GO:0006417">
    <property type="term" value="P:regulation of translation"/>
    <property type="evidence" value="ECO:0007669"/>
    <property type="project" value="UniProtKB-KW"/>
</dbReference>
<dbReference type="PANTHER" id="PTHR12789">
    <property type="entry name" value="DENSITY-REGULATED PROTEIN HOMOLOG"/>
    <property type="match status" value="1"/>
</dbReference>
<dbReference type="InterPro" id="IPR036877">
    <property type="entry name" value="SUI1_dom_sf"/>
</dbReference>
<keyword evidence="6" id="KW-1185">Reference proteome</keyword>
<dbReference type="GO" id="GO:0003729">
    <property type="term" value="F:mRNA binding"/>
    <property type="evidence" value="ECO:0007669"/>
    <property type="project" value="TreeGrafter"/>
</dbReference>
<comment type="caution">
    <text evidence="5">The sequence shown here is derived from an EMBL/GenBank/DDBJ whole genome shotgun (WGS) entry which is preliminary data.</text>
</comment>
<dbReference type="GO" id="GO:0001731">
    <property type="term" value="P:formation of translation preinitiation complex"/>
    <property type="evidence" value="ECO:0007669"/>
    <property type="project" value="TreeGrafter"/>
</dbReference>
<dbReference type="Proteomes" id="UP000249720">
    <property type="component" value="Unassembled WGS sequence"/>
</dbReference>
<feature type="domain" description="SUI1" evidence="4">
    <location>
        <begin position="45"/>
        <end position="106"/>
    </location>
</feature>
<evidence type="ECO:0000256" key="1">
    <source>
        <dbReference type="ARBA" id="ARBA00005422"/>
    </source>
</evidence>
<dbReference type="PIRSF" id="PIRSF037511">
    <property type="entry name" value="Transl_init_SUI1_pro"/>
    <property type="match status" value="1"/>
</dbReference>
<keyword evidence="2" id="KW-0810">Translation regulation</keyword>
<protein>
    <submittedName>
        <fullName evidence="5">Translation initiation factor 1</fullName>
    </submittedName>
</protein>
<dbReference type="PROSITE" id="PS50296">
    <property type="entry name" value="SUI1"/>
    <property type="match status" value="1"/>
</dbReference>
<reference evidence="5 6" key="1">
    <citation type="submission" date="2018-06" db="EMBL/GenBank/DDBJ databases">
        <title>Genomic Encyclopedia of Archaeal and Bacterial Type Strains, Phase II (KMG-II): from individual species to whole genera.</title>
        <authorList>
            <person name="Goeker M."/>
        </authorList>
    </citation>
    <scope>NUCLEOTIDE SEQUENCE [LARGE SCALE GENOMIC DNA]</scope>
    <source>
        <strain evidence="5 6">DSM 23241</strain>
    </source>
</reference>
<dbReference type="Pfam" id="PF01253">
    <property type="entry name" value="SUI1"/>
    <property type="match status" value="1"/>
</dbReference>
<proteinExistence type="inferred from homology"/>